<feature type="compositionally biased region" description="Basic and acidic residues" evidence="1">
    <location>
        <begin position="155"/>
        <end position="179"/>
    </location>
</feature>
<dbReference type="AlphaFoldDB" id="A0A0F9RJU9"/>
<name>A0A0F9RJU9_9ZZZZ</name>
<comment type="caution">
    <text evidence="2">The sequence shown here is derived from an EMBL/GenBank/DDBJ whole genome shotgun (WGS) entry which is preliminary data.</text>
</comment>
<sequence length="179" mass="19997">MSKLDNTNYGPGTYRHERHCKASREYSQGSPGCTCKPGVLTDFEKGKIEQARQDKVRVDGLLDEMRGRLTAANERAEGLSDANEALGSERDGWLRKLGAMTLARDDSTRHNTELAKLIAARDATITRLGKALPDPVKLRLLADWHDTYDQPRQPRGHEVQDDLRRWADEAEAAREGAGD</sequence>
<dbReference type="EMBL" id="LAZR01000831">
    <property type="protein sequence ID" value="KKN56770.1"/>
    <property type="molecule type" value="Genomic_DNA"/>
</dbReference>
<evidence type="ECO:0000313" key="2">
    <source>
        <dbReference type="EMBL" id="KKN56770.1"/>
    </source>
</evidence>
<proteinExistence type="predicted"/>
<organism evidence="2">
    <name type="scientific">marine sediment metagenome</name>
    <dbReference type="NCBI Taxonomy" id="412755"/>
    <lineage>
        <taxon>unclassified sequences</taxon>
        <taxon>metagenomes</taxon>
        <taxon>ecological metagenomes</taxon>
    </lineage>
</organism>
<gene>
    <name evidence="2" type="ORF">LCGC14_0568560</name>
</gene>
<protein>
    <submittedName>
        <fullName evidence="2">Uncharacterized protein</fullName>
    </submittedName>
</protein>
<feature type="region of interest" description="Disordered" evidence="1">
    <location>
        <begin position="148"/>
        <end position="179"/>
    </location>
</feature>
<accession>A0A0F9RJU9</accession>
<evidence type="ECO:0000256" key="1">
    <source>
        <dbReference type="SAM" id="MobiDB-lite"/>
    </source>
</evidence>
<reference evidence="2" key="1">
    <citation type="journal article" date="2015" name="Nature">
        <title>Complex archaea that bridge the gap between prokaryotes and eukaryotes.</title>
        <authorList>
            <person name="Spang A."/>
            <person name="Saw J.H."/>
            <person name="Jorgensen S.L."/>
            <person name="Zaremba-Niedzwiedzka K."/>
            <person name="Martijn J."/>
            <person name="Lind A.E."/>
            <person name="van Eijk R."/>
            <person name="Schleper C."/>
            <person name="Guy L."/>
            <person name="Ettema T.J."/>
        </authorList>
    </citation>
    <scope>NUCLEOTIDE SEQUENCE</scope>
</reference>